<dbReference type="GeneTree" id="ENSGT00960000190839"/>
<reference evidence="2" key="1">
    <citation type="submission" date="2025-08" db="UniProtKB">
        <authorList>
            <consortium name="Ensembl"/>
        </authorList>
    </citation>
    <scope>IDENTIFICATION</scope>
</reference>
<evidence type="ECO:0008006" key="4">
    <source>
        <dbReference type="Google" id="ProtNLM"/>
    </source>
</evidence>
<organism evidence="2 3">
    <name type="scientific">Neovison vison</name>
    <name type="common">American mink</name>
    <name type="synonym">Mustela vison</name>
    <dbReference type="NCBI Taxonomy" id="452646"/>
    <lineage>
        <taxon>Eukaryota</taxon>
        <taxon>Metazoa</taxon>
        <taxon>Chordata</taxon>
        <taxon>Craniata</taxon>
        <taxon>Vertebrata</taxon>
        <taxon>Euteleostomi</taxon>
        <taxon>Mammalia</taxon>
        <taxon>Eutheria</taxon>
        <taxon>Laurasiatheria</taxon>
        <taxon>Carnivora</taxon>
        <taxon>Caniformia</taxon>
        <taxon>Musteloidea</taxon>
        <taxon>Mustelidae</taxon>
        <taxon>Mustelinae</taxon>
        <taxon>Neogale</taxon>
    </lineage>
</organism>
<reference evidence="2" key="2">
    <citation type="submission" date="2025-09" db="UniProtKB">
        <authorList>
            <consortium name="Ensembl"/>
        </authorList>
    </citation>
    <scope>IDENTIFICATION</scope>
</reference>
<dbReference type="Proteomes" id="UP000694425">
    <property type="component" value="Unplaced"/>
</dbReference>
<accession>A0A8C7B9W8</accession>
<dbReference type="InterPro" id="IPR011057">
    <property type="entry name" value="Mss4-like_sf"/>
</dbReference>
<evidence type="ECO:0000313" key="3">
    <source>
        <dbReference type="Proteomes" id="UP000694425"/>
    </source>
</evidence>
<protein>
    <recommendedName>
        <fullName evidence="4">Centromere protein V</fullName>
    </recommendedName>
</protein>
<evidence type="ECO:0000256" key="1">
    <source>
        <dbReference type="SAM" id="MobiDB-lite"/>
    </source>
</evidence>
<dbReference type="SUPFAM" id="SSF51316">
    <property type="entry name" value="Mss4-like"/>
    <property type="match status" value="1"/>
</dbReference>
<sequence length="167" mass="18536">MGKVRNGASTQPRGRKRPGDPATACAAIPVMGARRPPFQVRVGSHAAGRKSAATRRDPARWRRKRWWRRTRETGSKGPLQSPKPPAPAVSSGEMDLGAQRERWETFRKRRGLSCEGAAKFLLDTFEYPGLVYHTGGCHCGAVRFAVWAPADLRVVDCKNYVFLCCTL</sequence>
<feature type="region of interest" description="Disordered" evidence="1">
    <location>
        <begin position="1"/>
        <end position="23"/>
    </location>
</feature>
<dbReference type="AlphaFoldDB" id="A0A8C7B9W8"/>
<keyword evidence="3" id="KW-1185">Reference proteome</keyword>
<dbReference type="Ensembl" id="ENSNVIT00000020484.1">
    <property type="protein sequence ID" value="ENSNVIP00000017566.1"/>
    <property type="gene ID" value="ENSNVIG00000013753.1"/>
</dbReference>
<proteinExistence type="predicted"/>
<name>A0A8C7B9W8_NEOVI</name>
<feature type="region of interest" description="Disordered" evidence="1">
    <location>
        <begin position="40"/>
        <end position="95"/>
    </location>
</feature>
<evidence type="ECO:0000313" key="2">
    <source>
        <dbReference type="Ensembl" id="ENSNVIP00000017566.1"/>
    </source>
</evidence>